<dbReference type="Gene3D" id="3.40.250.10">
    <property type="entry name" value="Rhodanese-like domain"/>
    <property type="match status" value="1"/>
</dbReference>
<evidence type="ECO:0000313" key="3">
    <source>
        <dbReference type="Proteomes" id="UP000324585"/>
    </source>
</evidence>
<dbReference type="Proteomes" id="UP000324585">
    <property type="component" value="Unassembled WGS sequence"/>
</dbReference>
<dbReference type="InterPro" id="IPR029063">
    <property type="entry name" value="SAM-dependent_MTases_sf"/>
</dbReference>
<evidence type="ECO:0000313" key="2">
    <source>
        <dbReference type="EMBL" id="KAA8496884.1"/>
    </source>
</evidence>
<gene>
    <name evidence="2" type="ORF">FVE85_0613</name>
</gene>
<dbReference type="InterPro" id="IPR041698">
    <property type="entry name" value="Methyltransf_25"/>
</dbReference>
<dbReference type="InterPro" id="IPR036873">
    <property type="entry name" value="Rhodanese-like_dom_sf"/>
</dbReference>
<protein>
    <recommendedName>
        <fullName evidence="1">Rhodanese domain-containing protein</fullName>
    </recommendedName>
</protein>
<dbReference type="OMA" id="FCASAQD"/>
<dbReference type="Gene3D" id="3.40.50.150">
    <property type="entry name" value="Vaccinia Virus protein VP39"/>
    <property type="match status" value="1"/>
</dbReference>
<organism evidence="2 3">
    <name type="scientific">Porphyridium purpureum</name>
    <name type="common">Red alga</name>
    <name type="synonym">Porphyridium cruentum</name>
    <dbReference type="NCBI Taxonomy" id="35688"/>
    <lineage>
        <taxon>Eukaryota</taxon>
        <taxon>Rhodophyta</taxon>
        <taxon>Bangiophyceae</taxon>
        <taxon>Porphyridiales</taxon>
        <taxon>Porphyridiaceae</taxon>
        <taxon>Porphyridium</taxon>
    </lineage>
</organism>
<keyword evidence="3" id="KW-1185">Reference proteome</keyword>
<name>A0A5J4Z1S4_PORPP</name>
<dbReference type="EMBL" id="VRMN01000002">
    <property type="protein sequence ID" value="KAA8496884.1"/>
    <property type="molecule type" value="Genomic_DNA"/>
</dbReference>
<accession>A0A5J4Z1S4</accession>
<dbReference type="PROSITE" id="PS50206">
    <property type="entry name" value="RHODANESE_3"/>
    <property type="match status" value="1"/>
</dbReference>
<dbReference type="SUPFAM" id="SSF52821">
    <property type="entry name" value="Rhodanese/Cell cycle control phosphatase"/>
    <property type="match status" value="1"/>
</dbReference>
<evidence type="ECO:0000259" key="1">
    <source>
        <dbReference type="PROSITE" id="PS50206"/>
    </source>
</evidence>
<dbReference type="AlphaFoldDB" id="A0A5J4Z1S4"/>
<reference evidence="3" key="1">
    <citation type="journal article" date="2019" name="Nat. Commun.">
        <title>Expansion of phycobilisome linker gene families in mesophilic red algae.</title>
        <authorList>
            <person name="Lee J."/>
            <person name="Kim D."/>
            <person name="Bhattacharya D."/>
            <person name="Yoon H.S."/>
        </authorList>
    </citation>
    <scope>NUCLEOTIDE SEQUENCE [LARGE SCALE GENOMIC DNA]</scope>
    <source>
        <strain evidence="3">CCMP 1328</strain>
    </source>
</reference>
<dbReference type="CDD" id="cd00158">
    <property type="entry name" value="RHOD"/>
    <property type="match status" value="1"/>
</dbReference>
<dbReference type="Pfam" id="PF13649">
    <property type="entry name" value="Methyltransf_25"/>
    <property type="match status" value="1"/>
</dbReference>
<dbReference type="Pfam" id="PF00581">
    <property type="entry name" value="Rhodanese"/>
    <property type="match status" value="1"/>
</dbReference>
<dbReference type="InterPro" id="IPR001763">
    <property type="entry name" value="Rhodanese-like_dom"/>
</dbReference>
<dbReference type="SUPFAM" id="SSF53335">
    <property type="entry name" value="S-adenosyl-L-methionine-dependent methyltransferases"/>
    <property type="match status" value="1"/>
</dbReference>
<feature type="domain" description="Rhodanese" evidence="1">
    <location>
        <begin position="58"/>
        <end position="121"/>
    </location>
</feature>
<proteinExistence type="predicted"/>
<dbReference type="CDD" id="cd02440">
    <property type="entry name" value="AdoMet_MTases"/>
    <property type="match status" value="1"/>
</dbReference>
<sequence length="355" mass="40035">MFVAGTPRAWRCHCRPRNVASRRPPETIAHARKRRALFCASAQDAGRGGKELWPKSKLLLDVRDAVAFERCHVANAVSFPLRELEQRAFELPPPYTPARIVICGESIAQVEHAVLFLTAKGWQCDVRECLLLGTDEASAFSRFKTETGRCTAVVWRPNEFLEQLFSSGPLPLSAYLRAEQQKLTEAPVALDLGCGSGRDLVFLKMHLPGRWRVMGFDNHSYALERAKALAQRASVDVEVCTVDLTDELQAARLPKAHLVHGCRFLHRPLLRHVRDHVIHVGGIFIWSTFVQSAESARNMAPPYKEKRVLAPGELREMFLVPSLHVQYELIEERDGVFLTRGVPVPATFFACRRVR</sequence>
<comment type="caution">
    <text evidence="2">The sequence shown here is derived from an EMBL/GenBank/DDBJ whole genome shotgun (WGS) entry which is preliminary data.</text>
</comment>
<dbReference type="OrthoDB" id="74240at2759"/>